<comment type="catalytic activity">
    <reaction evidence="1 15">
        <text>1-(5-phospho-beta-D-ribosyl)-5'-AMP + H2O = 1-(5-phospho-beta-D-ribosyl)-5-[(5-phospho-beta-D-ribosylamino)methylideneamino]imidazole-4-carboxamide</text>
        <dbReference type="Rhea" id="RHEA:20049"/>
        <dbReference type="ChEBI" id="CHEBI:15377"/>
        <dbReference type="ChEBI" id="CHEBI:58435"/>
        <dbReference type="ChEBI" id="CHEBI:59457"/>
        <dbReference type="EC" id="3.5.4.19"/>
    </reaction>
</comment>
<dbReference type="Gene3D" id="3.10.20.810">
    <property type="entry name" value="Phosphoribosyl-AMP cyclohydrolase"/>
    <property type="match status" value="1"/>
</dbReference>
<evidence type="ECO:0000313" key="17">
    <source>
        <dbReference type="EMBL" id="AEV70362.1"/>
    </source>
</evidence>
<dbReference type="InterPro" id="IPR023019">
    <property type="entry name" value="His_synth_HisIE"/>
</dbReference>
<dbReference type="GO" id="GO:0005737">
    <property type="term" value="C:cytoplasm"/>
    <property type="evidence" value="ECO:0007669"/>
    <property type="project" value="UniProtKB-SubCell"/>
</dbReference>
<evidence type="ECO:0000256" key="9">
    <source>
        <dbReference type="ARBA" id="ARBA00022605"/>
    </source>
</evidence>
<feature type="region of interest" description="Phosphoribosyl-AMP cyclohydrolase" evidence="15">
    <location>
        <begin position="1"/>
        <end position="131"/>
    </location>
</feature>
<dbReference type="Gene3D" id="1.10.287.1080">
    <property type="entry name" value="MazG-like"/>
    <property type="match status" value="1"/>
</dbReference>
<dbReference type="EMBL" id="CP003065">
    <property type="protein sequence ID" value="AEV70362.1"/>
    <property type="molecule type" value="Genomic_DNA"/>
</dbReference>
<dbReference type="HAMAP" id="MF_01019">
    <property type="entry name" value="HisIE"/>
    <property type="match status" value="1"/>
</dbReference>
<evidence type="ECO:0000256" key="14">
    <source>
        <dbReference type="ARBA" id="ARBA00023268"/>
    </source>
</evidence>
<dbReference type="CDD" id="cd11534">
    <property type="entry name" value="NTP-PPase_HisIE_like"/>
    <property type="match status" value="1"/>
</dbReference>
<keyword evidence="18" id="KW-1185">Reference proteome</keyword>
<dbReference type="GO" id="GO:0005524">
    <property type="term" value="F:ATP binding"/>
    <property type="evidence" value="ECO:0007669"/>
    <property type="project" value="UniProtKB-KW"/>
</dbReference>
<dbReference type="FunFam" id="3.10.20.810:FF:000001">
    <property type="entry name" value="Histidine biosynthesis bifunctional protein HisIE"/>
    <property type="match status" value="1"/>
</dbReference>
<dbReference type="KEGG" id="ccl:Clocl_3922"/>
<reference evidence="17 18" key="2">
    <citation type="journal article" date="2012" name="Stand. Genomic Sci.">
        <title>Complete Genome Sequence of Clostridium clariflavum DSM 19732.</title>
        <authorList>
            <person name="Izquierdo J.A."/>
            <person name="Goodwin L."/>
            <person name="Davenport K.W."/>
            <person name="Teshima H."/>
            <person name="Bruce D."/>
            <person name="Detter C."/>
            <person name="Tapia R."/>
            <person name="Han S."/>
            <person name="Land M."/>
            <person name="Hauser L."/>
            <person name="Jeffries C.D."/>
            <person name="Han J."/>
            <person name="Pitluck S."/>
            <person name="Nolan M."/>
            <person name="Chen A."/>
            <person name="Huntemann M."/>
            <person name="Mavromatis K."/>
            <person name="Mikhailova N."/>
            <person name="Liolios K."/>
            <person name="Woyke T."/>
            <person name="Lynd L.R."/>
        </authorList>
    </citation>
    <scope>NUCLEOTIDE SEQUENCE [LARGE SCALE GENOMIC DNA]</scope>
    <source>
        <strain evidence="18">DSM 19732 / NBRC 101661 / EBR45</strain>
    </source>
</reference>
<dbReference type="InterPro" id="IPR038019">
    <property type="entry name" value="PRib_AMP_CycHydrolase_sf"/>
</dbReference>
<comment type="catalytic activity">
    <reaction evidence="2 15">
        <text>1-(5-phospho-beta-D-ribosyl)-ATP + H2O = 1-(5-phospho-beta-D-ribosyl)-5'-AMP + diphosphate + H(+)</text>
        <dbReference type="Rhea" id="RHEA:22828"/>
        <dbReference type="ChEBI" id="CHEBI:15377"/>
        <dbReference type="ChEBI" id="CHEBI:15378"/>
        <dbReference type="ChEBI" id="CHEBI:33019"/>
        <dbReference type="ChEBI" id="CHEBI:59457"/>
        <dbReference type="ChEBI" id="CHEBI:73183"/>
        <dbReference type="EC" id="3.6.1.31"/>
    </reaction>
</comment>
<keyword evidence="14 15" id="KW-0511">Multifunctional enzyme</keyword>
<sequence>MRELLEQIKFDNNGLVPVITQDYKTNEVLMMAYMNEEAFLKSIETGKVHYFSRSRNKLWLKGETSGHFQIIKSINLDCDGDALLIKVEQIEAACHTGHYSCFYRELGKDGIKETSEKVFDEKSVYGDKSKILKELYDVIVDRKINPKEGSYTNYLFDKGIDKILKKVGEETAEVIIASKNPDNGEAIYEISDLIYHLTVLMVERGITFDDIFDELRKRR</sequence>
<dbReference type="InterPro" id="IPR026660">
    <property type="entry name" value="PRA-CH"/>
</dbReference>
<dbReference type="HOGENOM" id="CLU_048577_3_1_9"/>
<comment type="pathway">
    <text evidence="4 15">Amino-acid biosynthesis; L-histidine biosynthesis; L-histidine from 5-phospho-alpha-D-ribose 1-diphosphate: step 3/9.</text>
</comment>
<evidence type="ECO:0000259" key="16">
    <source>
        <dbReference type="Pfam" id="PF01502"/>
    </source>
</evidence>
<keyword evidence="13 15" id="KW-0368">Histidine biosynthesis</keyword>
<dbReference type="STRING" id="720554.Clocl_3922"/>
<dbReference type="InterPro" id="IPR002496">
    <property type="entry name" value="PRib_AMP_CycHydrolase_dom"/>
</dbReference>
<dbReference type="HAMAP" id="MF_01021">
    <property type="entry name" value="HisI"/>
    <property type="match status" value="1"/>
</dbReference>
<comment type="pathway">
    <text evidence="5 15">Amino-acid biosynthesis; L-histidine biosynthesis; L-histidine from 5-phospho-alpha-D-ribose 1-diphosphate: step 2/9.</text>
</comment>
<dbReference type="NCBIfam" id="NF000768">
    <property type="entry name" value="PRK00051.1"/>
    <property type="match status" value="1"/>
</dbReference>
<dbReference type="Proteomes" id="UP000005435">
    <property type="component" value="Chromosome"/>
</dbReference>
<evidence type="ECO:0000256" key="12">
    <source>
        <dbReference type="ARBA" id="ARBA00022840"/>
    </source>
</evidence>
<reference evidence="18" key="1">
    <citation type="submission" date="2011-12" db="EMBL/GenBank/DDBJ databases">
        <title>Complete sequence of Clostridium clariflavum DSM 19732.</title>
        <authorList>
            <consortium name="US DOE Joint Genome Institute"/>
            <person name="Lucas S."/>
            <person name="Han J."/>
            <person name="Lapidus A."/>
            <person name="Cheng J.-F."/>
            <person name="Goodwin L."/>
            <person name="Pitluck S."/>
            <person name="Peters L."/>
            <person name="Teshima H."/>
            <person name="Detter J.C."/>
            <person name="Han C."/>
            <person name="Tapia R."/>
            <person name="Land M."/>
            <person name="Hauser L."/>
            <person name="Kyrpides N."/>
            <person name="Ivanova N."/>
            <person name="Pagani I."/>
            <person name="Kitzmiller T."/>
            <person name="Lynd L."/>
            <person name="Izquierdo J."/>
            <person name="Woyke T."/>
        </authorList>
    </citation>
    <scope>NUCLEOTIDE SEQUENCE [LARGE SCALE GENOMIC DNA]</scope>
    <source>
        <strain evidence="18">DSM 19732 / NBRC 101661 / EBR45</strain>
    </source>
</reference>
<dbReference type="NCBIfam" id="TIGR03188">
    <property type="entry name" value="histidine_hisI"/>
    <property type="match status" value="1"/>
</dbReference>
<dbReference type="Pfam" id="PF01503">
    <property type="entry name" value="PRA-PH"/>
    <property type="match status" value="1"/>
</dbReference>
<dbReference type="OrthoDB" id="9795769at2"/>
<feature type="domain" description="Phosphoribosyl-AMP cyclohydrolase" evidence="16">
    <location>
        <begin position="30"/>
        <end position="103"/>
    </location>
</feature>
<dbReference type="InterPro" id="IPR021130">
    <property type="entry name" value="PRib-ATP_PPHydrolase-like"/>
</dbReference>
<dbReference type="HAMAP" id="MF_01020">
    <property type="entry name" value="HisE"/>
    <property type="match status" value="1"/>
</dbReference>
<evidence type="ECO:0000256" key="8">
    <source>
        <dbReference type="ARBA" id="ARBA00022490"/>
    </source>
</evidence>
<evidence type="ECO:0000256" key="7">
    <source>
        <dbReference type="ARBA" id="ARBA00008299"/>
    </source>
</evidence>
<dbReference type="PANTHER" id="PTHR42945:SF1">
    <property type="entry name" value="HISTIDINE BIOSYNTHESIS BIFUNCTIONAL PROTEIN HIS7"/>
    <property type="match status" value="1"/>
</dbReference>
<dbReference type="EC" id="3.5.4.19" evidence="15"/>
<evidence type="ECO:0000256" key="11">
    <source>
        <dbReference type="ARBA" id="ARBA00022801"/>
    </source>
</evidence>
<dbReference type="RefSeq" id="WP_014256863.1">
    <property type="nucleotide sequence ID" value="NC_016627.1"/>
</dbReference>
<dbReference type="UniPathway" id="UPA00031">
    <property type="reaction ID" value="UER00007"/>
</dbReference>
<feature type="region of interest" description="Phosphoribosyl-ATP pyrophosphohydrolase" evidence="15">
    <location>
        <begin position="132"/>
        <end position="219"/>
    </location>
</feature>
<evidence type="ECO:0000256" key="5">
    <source>
        <dbReference type="ARBA" id="ARBA00005204"/>
    </source>
</evidence>
<dbReference type="eggNOG" id="COG0139">
    <property type="taxonomic scope" value="Bacteria"/>
</dbReference>
<evidence type="ECO:0000256" key="6">
    <source>
        <dbReference type="ARBA" id="ARBA00007731"/>
    </source>
</evidence>
<keyword evidence="12 15" id="KW-0067">ATP-binding</keyword>
<name>G8M2J2_ACECE</name>
<dbReference type="GO" id="GO:0000105">
    <property type="term" value="P:L-histidine biosynthetic process"/>
    <property type="evidence" value="ECO:0007669"/>
    <property type="project" value="UniProtKB-UniRule"/>
</dbReference>
<dbReference type="GO" id="GO:0004635">
    <property type="term" value="F:phosphoribosyl-AMP cyclohydrolase activity"/>
    <property type="evidence" value="ECO:0007669"/>
    <property type="project" value="UniProtKB-UniRule"/>
</dbReference>
<dbReference type="SUPFAM" id="SSF101386">
    <property type="entry name" value="all-alpha NTP pyrophosphatases"/>
    <property type="match status" value="1"/>
</dbReference>
<evidence type="ECO:0000256" key="1">
    <source>
        <dbReference type="ARBA" id="ARBA00000024"/>
    </source>
</evidence>
<dbReference type="PANTHER" id="PTHR42945">
    <property type="entry name" value="HISTIDINE BIOSYNTHESIS BIFUNCTIONAL PROTEIN"/>
    <property type="match status" value="1"/>
</dbReference>
<protein>
    <recommendedName>
        <fullName evidence="15">Histidine biosynthesis bifunctional protein HisIE</fullName>
    </recommendedName>
    <domain>
        <recommendedName>
            <fullName evidence="15">Phosphoribosyl-AMP cyclohydrolase</fullName>
            <shortName evidence="15">PRA-CH</shortName>
            <ecNumber evidence="15">3.5.4.19</ecNumber>
        </recommendedName>
    </domain>
    <domain>
        <recommendedName>
            <fullName evidence="15">Phosphoribosyl-ATP pyrophosphatase</fullName>
            <shortName evidence="15">PRA-PH</shortName>
            <ecNumber evidence="15">3.6.1.31</ecNumber>
        </recommendedName>
    </domain>
</protein>
<dbReference type="NCBIfam" id="NF002747">
    <property type="entry name" value="PRK02759.1"/>
    <property type="match status" value="1"/>
</dbReference>
<keyword evidence="10 15" id="KW-0547">Nucleotide-binding</keyword>
<organism evidence="17 18">
    <name type="scientific">Acetivibrio clariflavus (strain DSM 19732 / NBRC 101661 / EBR45)</name>
    <name type="common">Clostridium clariflavum</name>
    <dbReference type="NCBI Taxonomy" id="720554"/>
    <lineage>
        <taxon>Bacteria</taxon>
        <taxon>Bacillati</taxon>
        <taxon>Bacillota</taxon>
        <taxon>Clostridia</taxon>
        <taxon>Eubacteriales</taxon>
        <taxon>Oscillospiraceae</taxon>
        <taxon>Acetivibrio</taxon>
    </lineage>
</organism>
<evidence type="ECO:0000256" key="3">
    <source>
        <dbReference type="ARBA" id="ARBA00004496"/>
    </source>
</evidence>
<dbReference type="GO" id="GO:0004636">
    <property type="term" value="F:phosphoribosyl-ATP diphosphatase activity"/>
    <property type="evidence" value="ECO:0007669"/>
    <property type="project" value="UniProtKB-UniRule"/>
</dbReference>
<keyword evidence="9 15" id="KW-0028">Amino-acid biosynthesis</keyword>
<evidence type="ECO:0000256" key="4">
    <source>
        <dbReference type="ARBA" id="ARBA00005169"/>
    </source>
</evidence>
<comment type="similarity">
    <text evidence="6 15">In the C-terminal section; belongs to the PRA-PH family.</text>
</comment>
<proteinExistence type="inferred from homology"/>
<evidence type="ECO:0000256" key="10">
    <source>
        <dbReference type="ARBA" id="ARBA00022741"/>
    </source>
</evidence>
<gene>
    <name evidence="15" type="primary">hisI</name>
    <name evidence="15" type="synonym">hisIE</name>
    <name evidence="17" type="ordered locus">Clocl_3922</name>
</gene>
<dbReference type="Pfam" id="PF01502">
    <property type="entry name" value="PRA-CH"/>
    <property type="match status" value="1"/>
</dbReference>
<dbReference type="InterPro" id="IPR008179">
    <property type="entry name" value="HisE"/>
</dbReference>
<comment type="subcellular location">
    <subcellularLocation>
        <location evidence="3 15">Cytoplasm</location>
    </subcellularLocation>
</comment>
<evidence type="ECO:0000313" key="18">
    <source>
        <dbReference type="Proteomes" id="UP000005435"/>
    </source>
</evidence>
<comment type="similarity">
    <text evidence="7 15">In the N-terminal section; belongs to the PRA-CH family.</text>
</comment>
<dbReference type="EC" id="3.6.1.31" evidence="15"/>
<evidence type="ECO:0000256" key="15">
    <source>
        <dbReference type="HAMAP-Rule" id="MF_01019"/>
    </source>
</evidence>
<dbReference type="SUPFAM" id="SSF141734">
    <property type="entry name" value="HisI-like"/>
    <property type="match status" value="1"/>
</dbReference>
<keyword evidence="8 15" id="KW-0963">Cytoplasm</keyword>
<dbReference type="AlphaFoldDB" id="G8M2J2"/>
<dbReference type="eggNOG" id="COG0140">
    <property type="taxonomic scope" value="Bacteria"/>
</dbReference>
<evidence type="ECO:0000256" key="13">
    <source>
        <dbReference type="ARBA" id="ARBA00023102"/>
    </source>
</evidence>
<keyword evidence="11 15" id="KW-0378">Hydrolase</keyword>
<accession>G8M2J2</accession>
<evidence type="ECO:0000256" key="2">
    <source>
        <dbReference type="ARBA" id="ARBA00001460"/>
    </source>
</evidence>